<name>A0AC55DL38_ECHTE</name>
<proteinExistence type="predicted"/>
<keyword evidence="1" id="KW-1185">Reference proteome</keyword>
<reference evidence="2" key="1">
    <citation type="submission" date="2025-08" db="UniProtKB">
        <authorList>
            <consortium name="RefSeq"/>
        </authorList>
    </citation>
    <scope>IDENTIFICATION</scope>
</reference>
<evidence type="ECO:0000313" key="1">
    <source>
        <dbReference type="Proteomes" id="UP000694863"/>
    </source>
</evidence>
<accession>A0AC55DL38</accession>
<dbReference type="Proteomes" id="UP000694863">
    <property type="component" value="Unplaced"/>
</dbReference>
<protein>
    <submittedName>
        <fullName evidence="2">LOW QUALITY PROTEIN: N-alpha-acetyltransferase 10-like</fullName>
    </submittedName>
</protein>
<organism evidence="1 2">
    <name type="scientific">Echinops telfairi</name>
    <name type="common">Lesser hedgehog tenrec</name>
    <dbReference type="NCBI Taxonomy" id="9371"/>
    <lineage>
        <taxon>Eukaryota</taxon>
        <taxon>Metazoa</taxon>
        <taxon>Chordata</taxon>
        <taxon>Craniata</taxon>
        <taxon>Vertebrata</taxon>
        <taxon>Euteleostomi</taxon>
        <taxon>Mammalia</taxon>
        <taxon>Eutheria</taxon>
        <taxon>Afrotheria</taxon>
        <taxon>Tenrecidae</taxon>
        <taxon>Tenrecinae</taxon>
        <taxon>Echinops</taxon>
    </lineage>
</organism>
<dbReference type="RefSeq" id="XP_045152459.1">
    <property type="nucleotide sequence ID" value="XM_045296524.1"/>
</dbReference>
<gene>
    <name evidence="2" type="primary">LOC123522431</name>
</gene>
<evidence type="ECO:0000313" key="2">
    <source>
        <dbReference type="RefSeq" id="XP_045152459.1"/>
    </source>
</evidence>
<sequence>MELHRWLTEAAAATDHALANPLGPRNARPKDRMNMQHCHLPCLPENYQMKCYFHHWLSQPQLSDITGDKNGEIVGHVLARMAEDPEDVPRGHMTSLELKLMDQACQARIENFHVNVSLHDRRSNGAAQHLHSNTFNFQIREVEPKSHADREDACARKRGLTQMAGELRWQLQLKEKGRPVLLGPIDKSNSLPSAGEASREQGPQVIVTTESTMSRSAQRPPTQPPKPDQSPLGCSPTSPYLLDHPVKVTPVLGGAKMRVKTWLCENGAHDHEIGLRRKNTR</sequence>